<evidence type="ECO:0000313" key="7">
    <source>
        <dbReference type="EMBL" id="KAK9786584.1"/>
    </source>
</evidence>
<dbReference type="GO" id="GO:0051879">
    <property type="term" value="F:Hsp90 protein binding"/>
    <property type="evidence" value="ECO:0007669"/>
    <property type="project" value="TreeGrafter"/>
</dbReference>
<gene>
    <name evidence="7" type="ORF">WJX73_000897</name>
</gene>
<evidence type="ECO:0000259" key="5">
    <source>
        <dbReference type="Pfam" id="PF10193"/>
    </source>
</evidence>
<dbReference type="Pfam" id="PF25320">
    <property type="entry name" value="TELO2_ARM"/>
    <property type="match status" value="1"/>
</dbReference>
<dbReference type="GO" id="GO:0051083">
    <property type="term" value="P:'de novo' cotranslational protein folding"/>
    <property type="evidence" value="ECO:0007669"/>
    <property type="project" value="TreeGrafter"/>
</dbReference>
<dbReference type="Proteomes" id="UP001465755">
    <property type="component" value="Unassembled WGS sequence"/>
</dbReference>
<dbReference type="InterPro" id="IPR057348">
    <property type="entry name" value="TELO2_ARM"/>
</dbReference>
<evidence type="ECO:0000256" key="4">
    <source>
        <dbReference type="SAM" id="MobiDB-lite"/>
    </source>
</evidence>
<name>A0AAW1NM92_9CHLO</name>
<protein>
    <submittedName>
        <fullName evidence="7">Uncharacterized protein</fullName>
    </submittedName>
</protein>
<feature type="compositionally biased region" description="Basic and acidic residues" evidence="4">
    <location>
        <begin position="794"/>
        <end position="803"/>
    </location>
</feature>
<dbReference type="SUPFAM" id="SSF82171">
    <property type="entry name" value="DPP6 N-terminal domain-like"/>
    <property type="match status" value="1"/>
</dbReference>
<organism evidence="7 8">
    <name type="scientific">Symbiochloris irregularis</name>
    <dbReference type="NCBI Taxonomy" id="706552"/>
    <lineage>
        <taxon>Eukaryota</taxon>
        <taxon>Viridiplantae</taxon>
        <taxon>Chlorophyta</taxon>
        <taxon>core chlorophytes</taxon>
        <taxon>Trebouxiophyceae</taxon>
        <taxon>Trebouxiales</taxon>
        <taxon>Trebouxiaceae</taxon>
        <taxon>Symbiochloris</taxon>
    </lineage>
</organism>
<sequence length="1202" mass="129803">MGILQCLCFCGPAVPAYRTQNNGQGSCLRDVTPETGQVTVEGRLAVYPHPRQIKMLLGTEEPEVADVLYFHVLPRLDDVKALGRLACVSRQCRRLAGNHRLSDWVRQAQQLLPSSHKSLEGATLQAVKQALREYQQAVTLLGSGVARTERRPFTGILGALSLDGEILALATSKASSAAAKRQPARMTVSVKLVHRPFQQTEASIQLADFDVDASPMSVEPWVDSSFQQSWAWSACSSKFILATQRGRSVEVRSFNTATGERLQDDITFETQRGACKLILPAYGSHLAVSEDNGHTHRLISLSEAPGATVATMTSLNAATVYRKYWHPQELWLAHNTQTADGRWYNRSISLHDVRAGTVKWTCKPQFKKPTFAIFPEVWSCSGDLLACSVWTTGGNSHSSKTKRIGGCMLLGVENGHVLKQLDYASPIIFSPDSCMLAISSRRREGACTLLQRSSSSEEVLRALQHCSELYFEAGADSPGQPAKHPILSLDALASRVCTLAEQLALPRAAIGACFYRTPFTNFCQVLLAVVAPEHLEQQPLPDLKACFDSFFGAAPELSLLQSLTQHLETVQPTTSSSVAVTPIVDGIWPRNEVRFLLGEKLLLHRVLRLPDLQTLVQLLSQLPDDPPSAEHDGEPGNVLQQCTVNVARAWGEAKSLQRMPMPQLAYITAALCACLEHMSAGALNGTPGLLPKLLSGISTHLDNAAPAIRRQAMRVGRTFSMTLDPTSQEPLFNDQPLGLLPEEVWHSSARTLLQTRSVASSNKQAASDSGAADVVAEEHWDSDDSLQPYDMPEQEDKSLEGEGGKLLHLRDVINLLRKTDEPQKVVQALQAVNTLVEAAPDELGNYAGELARALLYARAPEWAEEEAKIDKDKPENQRFRALVSLSTACPSAGGTALAREIYSPHLDVHQRLVILETLSAAATGMSTPLWAQQQQQQLLPDKAEPKAIAGQAAGGGTVETGGQQGKGAKEGLARGFLDKGKGGSGRTRRWGGAAKKDKAQRVHRNTFPSVAKEWAAALLRECDVEKQGVDLMGRDSLLLGRLLITLGTFVEAAAPAPVSMQLAAAVLELLSSAPVGAHAQPYVRRAAIVTASQVMMALSPARVAGALVGGSQGDSADALLVDRLQAVRAWAEEVAEKDVDPQCRMLAKGCGNLQADLAARALLTLKEQGSEASGTVGGPNLFASSKSTTWYLKTMKDVLSAV</sequence>
<dbReference type="InterPro" id="IPR038528">
    <property type="entry name" value="TEL2_C_sf"/>
</dbReference>
<evidence type="ECO:0000259" key="6">
    <source>
        <dbReference type="Pfam" id="PF25320"/>
    </source>
</evidence>
<comment type="caution">
    <text evidence="7">The sequence shown here is derived from an EMBL/GenBank/DDBJ whole genome shotgun (WGS) entry which is preliminary data.</text>
</comment>
<dbReference type="Gene3D" id="1.25.40.720">
    <property type="entry name" value="Telomere length regulation protein 2, C-terminal domain"/>
    <property type="match status" value="1"/>
</dbReference>
<feature type="domain" description="Telomere length regulation protein conserved" evidence="5">
    <location>
        <begin position="808"/>
        <end position="922"/>
    </location>
</feature>
<proteinExistence type="inferred from homology"/>
<dbReference type="GO" id="GO:0042162">
    <property type="term" value="F:telomeric DNA binding"/>
    <property type="evidence" value="ECO:0007669"/>
    <property type="project" value="TreeGrafter"/>
</dbReference>
<reference evidence="7 8" key="1">
    <citation type="journal article" date="2024" name="Nat. Commun.">
        <title>Phylogenomics reveals the evolutionary origins of lichenization in chlorophyte algae.</title>
        <authorList>
            <person name="Puginier C."/>
            <person name="Libourel C."/>
            <person name="Otte J."/>
            <person name="Skaloud P."/>
            <person name="Haon M."/>
            <person name="Grisel S."/>
            <person name="Petersen M."/>
            <person name="Berrin J.G."/>
            <person name="Delaux P.M."/>
            <person name="Dal Grande F."/>
            <person name="Keller J."/>
        </authorList>
    </citation>
    <scope>NUCLEOTIDE SEQUENCE [LARGE SCALE GENOMIC DNA]</scope>
    <source>
        <strain evidence="7 8">SAG 2036</strain>
    </source>
</reference>
<comment type="subcellular location">
    <subcellularLocation>
        <location evidence="1">Cytoplasm</location>
    </subcellularLocation>
</comment>
<feature type="compositionally biased region" description="Low complexity" evidence="4">
    <location>
        <begin position="765"/>
        <end position="774"/>
    </location>
</feature>
<dbReference type="AlphaFoldDB" id="A0AAW1NM92"/>
<feature type="compositionally biased region" description="Gly residues" evidence="4">
    <location>
        <begin position="952"/>
        <end position="965"/>
    </location>
</feature>
<keyword evidence="8" id="KW-1185">Reference proteome</keyword>
<dbReference type="PANTHER" id="PTHR15830">
    <property type="entry name" value="TELOMERE LENGTH REGULATION PROTEIN TEL2 FAMILY MEMBER"/>
    <property type="match status" value="1"/>
</dbReference>
<evidence type="ECO:0000256" key="1">
    <source>
        <dbReference type="ARBA" id="ARBA00004496"/>
    </source>
</evidence>
<dbReference type="InterPro" id="IPR051970">
    <property type="entry name" value="TEL2_Regulation"/>
</dbReference>
<dbReference type="PANTHER" id="PTHR15830:SF10">
    <property type="entry name" value="TELOMERE LENGTH REGULATION PROTEIN TEL2 HOMOLOG"/>
    <property type="match status" value="1"/>
</dbReference>
<dbReference type="EMBL" id="JALJOQ010000268">
    <property type="protein sequence ID" value="KAK9786584.1"/>
    <property type="molecule type" value="Genomic_DNA"/>
</dbReference>
<dbReference type="Pfam" id="PF10193">
    <property type="entry name" value="Telomere_reg-2"/>
    <property type="match status" value="1"/>
</dbReference>
<accession>A0AAW1NM92</accession>
<dbReference type="InterPro" id="IPR019337">
    <property type="entry name" value="Telomere_length_regulation_dom"/>
</dbReference>
<keyword evidence="3" id="KW-0963">Cytoplasm</keyword>
<comment type="similarity">
    <text evidence="2">Belongs to the TEL2 family.</text>
</comment>
<evidence type="ECO:0000256" key="3">
    <source>
        <dbReference type="ARBA" id="ARBA00022490"/>
    </source>
</evidence>
<feature type="compositionally biased region" description="Basic and acidic residues" evidence="4">
    <location>
        <begin position="967"/>
        <end position="981"/>
    </location>
</feature>
<evidence type="ECO:0000256" key="2">
    <source>
        <dbReference type="ARBA" id="ARBA00006133"/>
    </source>
</evidence>
<feature type="region of interest" description="Disordered" evidence="4">
    <location>
        <begin position="947"/>
        <end position="1002"/>
    </location>
</feature>
<feature type="domain" description="TELO2 ARM repeat" evidence="6">
    <location>
        <begin position="591"/>
        <end position="734"/>
    </location>
</feature>
<feature type="region of interest" description="Disordered" evidence="4">
    <location>
        <begin position="758"/>
        <end position="803"/>
    </location>
</feature>
<evidence type="ECO:0000313" key="8">
    <source>
        <dbReference type="Proteomes" id="UP001465755"/>
    </source>
</evidence>
<dbReference type="GO" id="GO:0005829">
    <property type="term" value="C:cytosol"/>
    <property type="evidence" value="ECO:0007669"/>
    <property type="project" value="TreeGrafter"/>
</dbReference>